<evidence type="ECO:0000256" key="1">
    <source>
        <dbReference type="SAM" id="MobiDB-lite"/>
    </source>
</evidence>
<reference evidence="2" key="1">
    <citation type="submission" date="2014-02" db="EMBL/GenBank/DDBJ databases">
        <title>The genome sequence of Colletotrichum salicis CBS 607.94.</title>
        <authorList>
            <person name="Baroncelli R."/>
            <person name="Thon M.R."/>
        </authorList>
    </citation>
    <scope>NUCLEOTIDE SEQUENCE [LARGE SCALE GENOMIC DNA]</scope>
    <source>
        <strain evidence="2">CBS 607.94</strain>
    </source>
</reference>
<feature type="compositionally biased region" description="Acidic residues" evidence="1">
    <location>
        <begin position="144"/>
        <end position="159"/>
    </location>
</feature>
<comment type="caution">
    <text evidence="2">The sequence shown here is derived from an EMBL/GenBank/DDBJ whole genome shotgun (WGS) entry which is preliminary data.</text>
</comment>
<sequence>MPSPPIASSDDESGDKAGDEPEAGPEDAPDDTAGPSSAPTSPKPPPRKPLPTERPKKITIKWNPSKTATAPTPNTQSGTESDVSDSPIDTSAVESDSDASGDFSDEESPKKKKKKTDKGKQKATDNKADTDSEPEVTEVSSEPGEPEDEVSQDESEEQTDSSRRDESSDPEGSQDGRQDTADEATPARESTPESDGGNSGHISTSSKTPQDRKGRKSDDPIQIDSGGSEQSDVDSEQRSEESLQEKDRENPEHEGDEESSLYPSTIVHDVSDDETEMLVHDRPDPDQTIDYGDNTLNLTDYPSSVVEGPNRSGEFDGSDEDGDNEYRDQSSYGRGGYGDNDDRDDDSEIHLPNYTMFNPDDTEGQPEMGRGQGSESNLSRQSSPGGVSPGFPRHNRSPSHSPDPSAGGQQQPSGSSGGQGSTAHGRTSRQSRGSSSGDKGSASGGGNGCAATKTKSASCKRGRPEDLSADSEGRPQKRQRDDLGKATMPTMSNKIRCGYRPYPRPLESQPQTSDKRASTKRPNSSVDETVAKPGKKTRLI</sequence>
<organism evidence="2 3">
    <name type="scientific">Colletotrichum salicis</name>
    <dbReference type="NCBI Taxonomy" id="1209931"/>
    <lineage>
        <taxon>Eukaryota</taxon>
        <taxon>Fungi</taxon>
        <taxon>Dikarya</taxon>
        <taxon>Ascomycota</taxon>
        <taxon>Pezizomycotina</taxon>
        <taxon>Sordariomycetes</taxon>
        <taxon>Hypocreomycetidae</taxon>
        <taxon>Glomerellales</taxon>
        <taxon>Glomerellaceae</taxon>
        <taxon>Colletotrichum</taxon>
        <taxon>Colletotrichum acutatum species complex</taxon>
    </lineage>
</organism>
<dbReference type="OrthoDB" id="4851307at2759"/>
<feature type="compositionally biased region" description="Polar residues" evidence="1">
    <location>
        <begin position="373"/>
        <end position="385"/>
    </location>
</feature>
<feature type="compositionally biased region" description="Basic and acidic residues" evidence="1">
    <location>
        <begin position="462"/>
        <end position="484"/>
    </location>
</feature>
<feature type="compositionally biased region" description="Basic and acidic residues" evidence="1">
    <location>
        <begin position="209"/>
        <end position="219"/>
    </location>
</feature>
<proteinExistence type="predicted"/>
<feature type="compositionally biased region" description="Basic and acidic residues" evidence="1">
    <location>
        <begin position="235"/>
        <end position="253"/>
    </location>
</feature>
<feature type="compositionally biased region" description="Polar residues" evidence="1">
    <location>
        <begin position="62"/>
        <end position="81"/>
    </location>
</feature>
<feature type="compositionally biased region" description="Low complexity" evidence="1">
    <location>
        <begin position="402"/>
        <end position="414"/>
    </location>
</feature>
<protein>
    <submittedName>
        <fullName evidence="2">Uncharacterized protein</fullName>
    </submittedName>
</protein>
<feature type="compositionally biased region" description="Acidic residues" evidence="1">
    <location>
        <begin position="95"/>
        <end position="106"/>
    </location>
</feature>
<evidence type="ECO:0000313" key="3">
    <source>
        <dbReference type="Proteomes" id="UP000070121"/>
    </source>
</evidence>
<keyword evidence="3" id="KW-1185">Reference proteome</keyword>
<feature type="compositionally biased region" description="Acidic residues" evidence="1">
    <location>
        <begin position="20"/>
        <end position="30"/>
    </location>
</feature>
<dbReference type="Proteomes" id="UP000070121">
    <property type="component" value="Unassembled WGS sequence"/>
</dbReference>
<name>A0A135UFX9_9PEZI</name>
<evidence type="ECO:0000313" key="2">
    <source>
        <dbReference type="EMBL" id="KXH59284.1"/>
    </source>
</evidence>
<dbReference type="EMBL" id="JFFI01001528">
    <property type="protein sequence ID" value="KXH59284.1"/>
    <property type="molecule type" value="Genomic_DNA"/>
</dbReference>
<feature type="compositionally biased region" description="Low complexity" evidence="1">
    <location>
        <begin position="428"/>
        <end position="441"/>
    </location>
</feature>
<feature type="region of interest" description="Disordered" evidence="1">
    <location>
        <begin position="1"/>
        <end position="540"/>
    </location>
</feature>
<dbReference type="AlphaFoldDB" id="A0A135UFX9"/>
<gene>
    <name evidence="2" type="ORF">CSAL01_10314</name>
</gene>
<accession>A0A135UFX9</accession>
<dbReference type="STRING" id="1209931.A0A135UFX9"/>
<feature type="compositionally biased region" description="Basic and acidic residues" evidence="1">
    <location>
        <begin position="118"/>
        <end position="130"/>
    </location>
</feature>